<dbReference type="STRING" id="1236976.JCM16418_4135"/>
<dbReference type="EMBL" id="BAVZ01000016">
    <property type="protein sequence ID" value="GAF09969.1"/>
    <property type="molecule type" value="Genomic_DNA"/>
</dbReference>
<keyword evidence="2" id="KW-1185">Reference proteome</keyword>
<organism evidence="1 2">
    <name type="scientific">Paenibacillus pini JCM 16418</name>
    <dbReference type="NCBI Taxonomy" id="1236976"/>
    <lineage>
        <taxon>Bacteria</taxon>
        <taxon>Bacillati</taxon>
        <taxon>Bacillota</taxon>
        <taxon>Bacilli</taxon>
        <taxon>Bacillales</taxon>
        <taxon>Paenibacillaceae</taxon>
        <taxon>Paenibacillus</taxon>
    </lineage>
</organism>
<proteinExistence type="predicted"/>
<accession>W7Z6M5</accession>
<evidence type="ECO:0000313" key="2">
    <source>
        <dbReference type="Proteomes" id="UP000019364"/>
    </source>
</evidence>
<evidence type="ECO:0000313" key="1">
    <source>
        <dbReference type="EMBL" id="GAF09969.1"/>
    </source>
</evidence>
<dbReference type="Proteomes" id="UP000019364">
    <property type="component" value="Unassembled WGS sequence"/>
</dbReference>
<protein>
    <submittedName>
        <fullName evidence="1">Uncharacterized protein</fullName>
    </submittedName>
</protein>
<reference evidence="1 2" key="1">
    <citation type="journal article" date="2014" name="Genome Announc.">
        <title>Draft Genome Sequence of Paenibacillus pini JCM 16418T, Isolated from the Rhizosphere of Pine Tree.</title>
        <authorList>
            <person name="Yuki M."/>
            <person name="Oshima K."/>
            <person name="Suda W."/>
            <person name="Oshida Y."/>
            <person name="Kitamura K."/>
            <person name="Iida Y."/>
            <person name="Hattori M."/>
            <person name="Ohkuma M."/>
        </authorList>
    </citation>
    <scope>NUCLEOTIDE SEQUENCE [LARGE SCALE GENOMIC DNA]</scope>
    <source>
        <strain evidence="1 2">JCM 16418</strain>
    </source>
</reference>
<gene>
    <name evidence="1" type="ORF">JCM16418_4135</name>
</gene>
<sequence>MNREYILNYINRFNYKSNKYINFYLPGYYEEEIYGSEQTIKINAKKYYFSDEMFV</sequence>
<name>W7Z6M5_9BACL</name>
<comment type="caution">
    <text evidence="1">The sequence shown here is derived from an EMBL/GenBank/DDBJ whole genome shotgun (WGS) entry which is preliminary data.</text>
</comment>
<dbReference type="AlphaFoldDB" id="W7Z6M5"/>